<dbReference type="SUPFAM" id="SSF53448">
    <property type="entry name" value="Nucleotide-diphospho-sugar transferases"/>
    <property type="match status" value="1"/>
</dbReference>
<reference evidence="2 3" key="1">
    <citation type="submission" date="2018-08" db="EMBL/GenBank/DDBJ databases">
        <title>Acidipila sp. 4G-K13, an acidobacterium isolated from forest soil.</title>
        <authorList>
            <person name="Gao Z.-H."/>
            <person name="Qiu L.-H."/>
        </authorList>
    </citation>
    <scope>NUCLEOTIDE SEQUENCE [LARGE SCALE GENOMIC DNA]</scope>
    <source>
        <strain evidence="2 3">4G-K13</strain>
    </source>
</reference>
<dbReference type="GO" id="GO:0016740">
    <property type="term" value="F:transferase activity"/>
    <property type="evidence" value="ECO:0007669"/>
    <property type="project" value="UniProtKB-KW"/>
</dbReference>
<sequence>MKILIVMVRYQTPLSRSLTLRGLHDALASSPVLANMYTIMIWDNSQEAIPADQLPPSLLYRHSEKNLGVSGAYNSSAHYAHEHGYPWMMLLDQDTCIPMDFLQKMAQHCEALLNRLEIAAVAPVVFVRKFLVSPRQQLFNRHRAYPFGEIGIAPGEAFAINSGCVLRVTALQQVGGYSTDFWLDYSDLYLFHQFFLYGLKVWRAADATLEHDMSIMDYDRLMSPSRYRNFSYAESAFNDLYKGRMENAVQTLRVFVRALKQRKKYKNPEFSRIAWEQWMYRMRVPRKERIRRWIEAGKLRMISQSNPEDQREKISS</sequence>
<dbReference type="InterPro" id="IPR029044">
    <property type="entry name" value="Nucleotide-diphossugar_trans"/>
</dbReference>
<dbReference type="EMBL" id="QVQT01000003">
    <property type="protein sequence ID" value="RFU16918.1"/>
    <property type="molecule type" value="Genomic_DNA"/>
</dbReference>
<dbReference type="RefSeq" id="WP_117299087.1">
    <property type="nucleotide sequence ID" value="NZ_QVQT02000003.1"/>
</dbReference>
<dbReference type="InterPro" id="IPR001173">
    <property type="entry name" value="Glyco_trans_2-like"/>
</dbReference>
<protein>
    <submittedName>
        <fullName evidence="2">Glycosyltransferase</fullName>
    </submittedName>
</protein>
<evidence type="ECO:0000259" key="1">
    <source>
        <dbReference type="Pfam" id="PF00535"/>
    </source>
</evidence>
<comment type="caution">
    <text evidence="2">The sequence shown here is derived from an EMBL/GenBank/DDBJ whole genome shotgun (WGS) entry which is preliminary data.</text>
</comment>
<proteinExistence type="predicted"/>
<dbReference type="Proteomes" id="UP000264702">
    <property type="component" value="Unassembled WGS sequence"/>
</dbReference>
<keyword evidence="2" id="KW-0808">Transferase</keyword>
<gene>
    <name evidence="2" type="ORF">D0Y96_09295</name>
</gene>
<accession>A0A372IPW3</accession>
<dbReference type="Pfam" id="PF00535">
    <property type="entry name" value="Glycos_transf_2"/>
    <property type="match status" value="1"/>
</dbReference>
<evidence type="ECO:0000313" key="3">
    <source>
        <dbReference type="Proteomes" id="UP000264702"/>
    </source>
</evidence>
<dbReference type="Gene3D" id="3.90.550.10">
    <property type="entry name" value="Spore Coat Polysaccharide Biosynthesis Protein SpsA, Chain A"/>
    <property type="match status" value="1"/>
</dbReference>
<name>A0A372IPW3_9BACT</name>
<keyword evidence="3" id="KW-1185">Reference proteome</keyword>
<dbReference type="AlphaFoldDB" id="A0A372IPW3"/>
<dbReference type="OrthoDB" id="113236at2"/>
<organism evidence="2 3">
    <name type="scientific">Paracidobacterium acidisoli</name>
    <dbReference type="NCBI Taxonomy" id="2303751"/>
    <lineage>
        <taxon>Bacteria</taxon>
        <taxon>Pseudomonadati</taxon>
        <taxon>Acidobacteriota</taxon>
        <taxon>Terriglobia</taxon>
        <taxon>Terriglobales</taxon>
        <taxon>Acidobacteriaceae</taxon>
        <taxon>Paracidobacterium</taxon>
    </lineage>
</organism>
<feature type="domain" description="Glycosyltransferase 2-like" evidence="1">
    <location>
        <begin position="51"/>
        <end position="174"/>
    </location>
</feature>
<evidence type="ECO:0000313" key="2">
    <source>
        <dbReference type="EMBL" id="RFU16918.1"/>
    </source>
</evidence>